<sequence length="219" mass="24574">MADKLFERIPRLRVMICRQCQYGVWPGEAERHLKRQHQLDCPTVARLVHEIQQWTDVAAHGQAAQIPHALDEPLPILPCYAQGILCRRDPATCHYLVSSMKAMRTHWQRVHRWSQYPERGRAPQSQRGGARGRAAAVVRDRVVPAAVSLARGLALHPHPVPARPGAATPPDPVRPSRRSMRVVQAWEQAEARPSTGPRRTHAAPRREPVAAHDAVEPSI</sequence>
<dbReference type="InterPro" id="IPR022698">
    <property type="entry name" value="OrsD"/>
</dbReference>
<dbReference type="VEuPathDB" id="FungiDB:ATEG_04933"/>
<accession>Q0CN01</accession>
<proteinExistence type="predicted"/>
<dbReference type="GeneID" id="4321145"/>
<evidence type="ECO:0000313" key="2">
    <source>
        <dbReference type="EMBL" id="EAU34002.1"/>
    </source>
</evidence>
<dbReference type="Proteomes" id="UP000007963">
    <property type="component" value="Unassembled WGS sequence"/>
</dbReference>
<feature type="region of interest" description="Disordered" evidence="1">
    <location>
        <begin position="156"/>
        <end position="219"/>
    </location>
</feature>
<gene>
    <name evidence="2" type="ORF">ATEG_04933</name>
</gene>
<feature type="compositionally biased region" description="Basic and acidic residues" evidence="1">
    <location>
        <begin position="204"/>
        <end position="219"/>
    </location>
</feature>
<organism evidence="2 3">
    <name type="scientific">Aspergillus terreus (strain NIH 2624 / FGSC A1156)</name>
    <dbReference type="NCBI Taxonomy" id="341663"/>
    <lineage>
        <taxon>Eukaryota</taxon>
        <taxon>Fungi</taxon>
        <taxon>Dikarya</taxon>
        <taxon>Ascomycota</taxon>
        <taxon>Pezizomycotina</taxon>
        <taxon>Eurotiomycetes</taxon>
        <taxon>Eurotiomycetidae</taxon>
        <taxon>Eurotiales</taxon>
        <taxon>Aspergillaceae</taxon>
        <taxon>Aspergillus</taxon>
        <taxon>Aspergillus subgen. Circumdati</taxon>
    </lineage>
</organism>
<feature type="compositionally biased region" description="Pro residues" evidence="1">
    <location>
        <begin position="158"/>
        <end position="173"/>
    </location>
</feature>
<dbReference type="HOGENOM" id="CLU_1261255_0_0_1"/>
<dbReference type="STRING" id="341663.Q0CN01"/>
<evidence type="ECO:0000256" key="1">
    <source>
        <dbReference type="SAM" id="MobiDB-lite"/>
    </source>
</evidence>
<evidence type="ECO:0000313" key="3">
    <source>
        <dbReference type="Proteomes" id="UP000007963"/>
    </source>
</evidence>
<dbReference type="EMBL" id="CH476600">
    <property type="protein sequence ID" value="EAU34002.1"/>
    <property type="molecule type" value="Genomic_DNA"/>
</dbReference>
<name>Q0CN01_ASPTN</name>
<dbReference type="Pfam" id="PF12013">
    <property type="entry name" value="OrsD"/>
    <property type="match status" value="1"/>
</dbReference>
<protein>
    <submittedName>
        <fullName evidence="2">Uncharacterized protein</fullName>
    </submittedName>
</protein>
<dbReference type="RefSeq" id="XP_001214111.1">
    <property type="nucleotide sequence ID" value="XM_001214111.1"/>
</dbReference>
<dbReference type="AlphaFoldDB" id="Q0CN01"/>
<dbReference type="OrthoDB" id="4505768at2759"/>
<reference evidence="3" key="1">
    <citation type="submission" date="2005-09" db="EMBL/GenBank/DDBJ databases">
        <title>Annotation of the Aspergillus terreus NIH2624 genome.</title>
        <authorList>
            <person name="Birren B.W."/>
            <person name="Lander E.S."/>
            <person name="Galagan J.E."/>
            <person name="Nusbaum C."/>
            <person name="Devon K."/>
            <person name="Henn M."/>
            <person name="Ma L.-J."/>
            <person name="Jaffe D.B."/>
            <person name="Butler J."/>
            <person name="Alvarez P."/>
            <person name="Gnerre S."/>
            <person name="Grabherr M."/>
            <person name="Kleber M."/>
            <person name="Mauceli E.W."/>
            <person name="Brockman W."/>
            <person name="Rounsley S."/>
            <person name="Young S.K."/>
            <person name="LaButti K."/>
            <person name="Pushparaj V."/>
            <person name="DeCaprio D."/>
            <person name="Crawford M."/>
            <person name="Koehrsen M."/>
            <person name="Engels R."/>
            <person name="Montgomery P."/>
            <person name="Pearson M."/>
            <person name="Howarth C."/>
            <person name="Larson L."/>
            <person name="Luoma S."/>
            <person name="White J."/>
            <person name="Alvarado L."/>
            <person name="Kodira C.D."/>
            <person name="Zeng Q."/>
            <person name="Oleary S."/>
            <person name="Yandava C."/>
            <person name="Denning D.W."/>
            <person name="Nierman W.C."/>
            <person name="Milne T."/>
            <person name="Madden K."/>
        </authorList>
    </citation>
    <scope>NUCLEOTIDE SEQUENCE [LARGE SCALE GENOMIC DNA]</scope>
    <source>
        <strain evidence="3">NIH 2624 / FGSC A1156</strain>
    </source>
</reference>